<accession>A0A1G9J8X2</accession>
<evidence type="ECO:0000313" key="3">
    <source>
        <dbReference type="Proteomes" id="UP000198510"/>
    </source>
</evidence>
<keyword evidence="1" id="KW-0812">Transmembrane</keyword>
<dbReference type="RefSeq" id="WP_089683363.1">
    <property type="nucleotide sequence ID" value="NZ_FNFO01000005.1"/>
</dbReference>
<feature type="transmembrane region" description="Helical" evidence="1">
    <location>
        <begin position="130"/>
        <end position="149"/>
    </location>
</feature>
<protein>
    <submittedName>
        <fullName evidence="2">Uncharacterized protein</fullName>
    </submittedName>
</protein>
<feature type="transmembrane region" description="Helical" evidence="1">
    <location>
        <begin position="89"/>
        <end position="110"/>
    </location>
</feature>
<organism evidence="2 3">
    <name type="scientific">Catalinimonas alkaloidigena</name>
    <dbReference type="NCBI Taxonomy" id="1075417"/>
    <lineage>
        <taxon>Bacteria</taxon>
        <taxon>Pseudomonadati</taxon>
        <taxon>Bacteroidota</taxon>
        <taxon>Cytophagia</taxon>
        <taxon>Cytophagales</taxon>
        <taxon>Catalimonadaceae</taxon>
        <taxon>Catalinimonas</taxon>
    </lineage>
</organism>
<keyword evidence="3" id="KW-1185">Reference proteome</keyword>
<dbReference type="AlphaFoldDB" id="A0A1G9J8X2"/>
<feature type="transmembrane region" description="Helical" evidence="1">
    <location>
        <begin position="59"/>
        <end position="77"/>
    </location>
</feature>
<evidence type="ECO:0000256" key="1">
    <source>
        <dbReference type="SAM" id="Phobius"/>
    </source>
</evidence>
<feature type="transmembrane region" description="Helical" evidence="1">
    <location>
        <begin position="20"/>
        <end position="39"/>
    </location>
</feature>
<evidence type="ECO:0000313" key="2">
    <source>
        <dbReference type="EMBL" id="SDL33999.1"/>
    </source>
</evidence>
<dbReference type="Proteomes" id="UP000198510">
    <property type="component" value="Unassembled WGS sequence"/>
</dbReference>
<sequence>METFKLTHYGTVQGLRLAGFTLLMILFPIVQVASLLTFHGVNLMISQWVQLPLVSSTPLLLGVFGALSVSLMLVWLIRSYRTAATKPSNSWFLLVGMAHFFLLTPVLFFMITEFSAYVEGAPINSDDLLYSSPLVSLLLIGFGISFDLVRRRPAMAS</sequence>
<gene>
    <name evidence="2" type="ORF">SAMN05421823_105243</name>
</gene>
<keyword evidence="1" id="KW-1133">Transmembrane helix</keyword>
<name>A0A1G9J8X2_9BACT</name>
<keyword evidence="1" id="KW-0472">Membrane</keyword>
<proteinExistence type="predicted"/>
<dbReference type="EMBL" id="FNFO01000005">
    <property type="protein sequence ID" value="SDL33999.1"/>
    <property type="molecule type" value="Genomic_DNA"/>
</dbReference>
<reference evidence="2 3" key="1">
    <citation type="submission" date="2016-10" db="EMBL/GenBank/DDBJ databases">
        <authorList>
            <person name="de Groot N.N."/>
        </authorList>
    </citation>
    <scope>NUCLEOTIDE SEQUENCE [LARGE SCALE GENOMIC DNA]</scope>
    <source>
        <strain evidence="2 3">DSM 25186</strain>
    </source>
</reference>